<dbReference type="InterPro" id="IPR028098">
    <property type="entry name" value="Glyco_trans_4-like_N"/>
</dbReference>
<evidence type="ECO:0000256" key="2">
    <source>
        <dbReference type="ARBA" id="ARBA00022679"/>
    </source>
</evidence>
<accession>H5SG34</accession>
<organism evidence="4">
    <name type="scientific">uncultured Bacteroidota bacterium</name>
    <dbReference type="NCBI Taxonomy" id="152509"/>
    <lineage>
        <taxon>Bacteria</taxon>
        <taxon>Pseudomonadati</taxon>
        <taxon>Bacteroidota</taxon>
        <taxon>environmental samples</taxon>
    </lineage>
</organism>
<evidence type="ECO:0000313" key="4">
    <source>
        <dbReference type="EMBL" id="BAL55120.1"/>
    </source>
</evidence>
<dbReference type="SUPFAM" id="SSF53756">
    <property type="entry name" value="UDP-Glycosyltransferase/glycogen phosphorylase"/>
    <property type="match status" value="1"/>
</dbReference>
<reference evidence="4" key="1">
    <citation type="journal article" date="2005" name="Environ. Microbiol.">
        <title>Genetic and functional properties of uncultivated thermophilic crenarchaeotes from a subsurface gold mine as revealed by analysis of genome fragments.</title>
        <authorList>
            <person name="Nunoura T."/>
            <person name="Hirayama H."/>
            <person name="Takami H."/>
            <person name="Oida H."/>
            <person name="Nishi S."/>
            <person name="Shimamura S."/>
            <person name="Suzuki Y."/>
            <person name="Inagaki F."/>
            <person name="Takai K."/>
            <person name="Nealson K.H."/>
            <person name="Horikoshi K."/>
        </authorList>
    </citation>
    <scope>NUCLEOTIDE SEQUENCE</scope>
</reference>
<reference evidence="4" key="2">
    <citation type="journal article" date="2012" name="PLoS ONE">
        <title>A Deeply Branching Thermophilic Bacterium with an Ancient Acetyl-CoA Pathway Dominates a Subsurface Ecosystem.</title>
        <authorList>
            <person name="Takami H."/>
            <person name="Noguchi H."/>
            <person name="Takaki Y."/>
            <person name="Uchiyama I."/>
            <person name="Toyoda A."/>
            <person name="Nishi S."/>
            <person name="Chee G.-J."/>
            <person name="Arai W."/>
            <person name="Nunoura T."/>
            <person name="Itoh T."/>
            <person name="Hattori M."/>
            <person name="Takai K."/>
        </authorList>
    </citation>
    <scope>NUCLEOTIDE SEQUENCE</scope>
</reference>
<dbReference type="Gene3D" id="3.40.50.2000">
    <property type="entry name" value="Glycogen Phosphorylase B"/>
    <property type="match status" value="2"/>
</dbReference>
<dbReference type="GO" id="GO:0016757">
    <property type="term" value="F:glycosyltransferase activity"/>
    <property type="evidence" value="ECO:0007669"/>
    <property type="project" value="UniProtKB-KW"/>
</dbReference>
<name>H5SG34_9BACT</name>
<dbReference type="EMBL" id="AP011709">
    <property type="protein sequence ID" value="BAL55120.1"/>
    <property type="molecule type" value="Genomic_DNA"/>
</dbReference>
<dbReference type="AlphaFoldDB" id="H5SG34"/>
<protein>
    <submittedName>
        <fullName evidence="4">Glycosyl transferase family protein</fullName>
    </submittedName>
</protein>
<dbReference type="PANTHER" id="PTHR12526">
    <property type="entry name" value="GLYCOSYLTRANSFERASE"/>
    <property type="match status" value="1"/>
</dbReference>
<sequence length="387" mass="43251">MATREIGRIAIIGPAYPYRGGPAAVVGHLYELLGQSAEVQVFSFSRLYPALLFPGTRQEDQSRQPIKPHPSVRMIDSIAPPTWYRTARAIAAFEPDLLLVDWYQPFFGLCYGTILRRLRRLRRVPTIVLAENIISHEARRVDWWLTRRTFRYADAFIAFSAAVSERLRMLYPERPVARAHLPLFLTPNDSPQRWTPETAKEALGLSGKRVLLFFGYIRPYKGLATLIKAFSMLDAPDTVLLIVGECYENPEKYRDLIARSGVADRIRWVAEYVPNEDVPLYYTAADVVVLPYHSGTQSGVQRIAFAFGKPVVVTDVGGLAEDVRAYNAGVVVPPGDASALAWALGRMLAQPLDRFIAGALCAAEETRFEQIANTIALLAAQIGSSWR</sequence>
<proteinExistence type="predicted"/>
<dbReference type="Pfam" id="PF13692">
    <property type="entry name" value="Glyco_trans_1_4"/>
    <property type="match status" value="1"/>
</dbReference>
<evidence type="ECO:0000256" key="1">
    <source>
        <dbReference type="ARBA" id="ARBA00022676"/>
    </source>
</evidence>
<keyword evidence="2 4" id="KW-0808">Transferase</keyword>
<evidence type="ECO:0000259" key="3">
    <source>
        <dbReference type="Pfam" id="PF13579"/>
    </source>
</evidence>
<gene>
    <name evidence="4" type="ORF">HGMM_F23B02C59</name>
</gene>
<keyword evidence="1" id="KW-0328">Glycosyltransferase</keyword>
<dbReference type="Pfam" id="PF13579">
    <property type="entry name" value="Glyco_trans_4_4"/>
    <property type="match status" value="1"/>
</dbReference>
<feature type="domain" description="Glycosyltransferase subfamily 4-like N-terminal" evidence="3">
    <location>
        <begin position="20"/>
        <end position="173"/>
    </location>
</feature>
<dbReference type="PANTHER" id="PTHR12526:SF510">
    <property type="entry name" value="D-INOSITOL 3-PHOSPHATE GLYCOSYLTRANSFERASE"/>
    <property type="match status" value="1"/>
</dbReference>